<keyword evidence="1" id="KW-0597">Phosphoprotein</keyword>
<evidence type="ECO:0000313" key="4">
    <source>
        <dbReference type="Proteomes" id="UP000234748"/>
    </source>
</evidence>
<gene>
    <name evidence="3" type="ORF">CUU66_21465</name>
</gene>
<dbReference type="PANTHER" id="PTHR33745:SF3">
    <property type="entry name" value="RSBT CO-ANTAGONIST PROTEIN RSBRC"/>
    <property type="match status" value="1"/>
</dbReference>
<dbReference type="InterPro" id="IPR051932">
    <property type="entry name" value="Bact_StressResp_Reg"/>
</dbReference>
<keyword evidence="4" id="KW-1185">Reference proteome</keyword>
<proteinExistence type="predicted"/>
<dbReference type="RefSeq" id="WP_101645429.1">
    <property type="nucleotide sequence ID" value="NZ_PGUY01000073.1"/>
</dbReference>
<dbReference type="EMBL" id="PGUY01000073">
    <property type="protein sequence ID" value="PLT27903.1"/>
    <property type="molecule type" value="Genomic_DNA"/>
</dbReference>
<dbReference type="Pfam" id="PF01740">
    <property type="entry name" value="STAS"/>
    <property type="match status" value="1"/>
</dbReference>
<dbReference type="SUPFAM" id="SSF52091">
    <property type="entry name" value="SpoIIaa-like"/>
    <property type="match status" value="1"/>
</dbReference>
<feature type="domain" description="STAS" evidence="2">
    <location>
        <begin position="160"/>
        <end position="271"/>
    </location>
</feature>
<name>A0A2N5M0U5_9BACI</name>
<evidence type="ECO:0000313" key="3">
    <source>
        <dbReference type="EMBL" id="PLT27903.1"/>
    </source>
</evidence>
<evidence type="ECO:0000256" key="1">
    <source>
        <dbReference type="ARBA" id="ARBA00022553"/>
    </source>
</evidence>
<dbReference type="Gene3D" id="3.30.750.24">
    <property type="entry name" value="STAS domain"/>
    <property type="match status" value="1"/>
</dbReference>
<evidence type="ECO:0000259" key="2">
    <source>
        <dbReference type="PROSITE" id="PS50801"/>
    </source>
</evidence>
<dbReference type="PROSITE" id="PS50801">
    <property type="entry name" value="STAS"/>
    <property type="match status" value="1"/>
</dbReference>
<dbReference type="InterPro" id="IPR002645">
    <property type="entry name" value="STAS_dom"/>
</dbReference>
<comment type="caution">
    <text evidence="3">The sequence shown here is derived from an EMBL/GenBank/DDBJ whole genome shotgun (WGS) entry which is preliminary data.</text>
</comment>
<dbReference type="AlphaFoldDB" id="A0A2N5M0U5"/>
<reference evidence="3 4" key="1">
    <citation type="submission" date="2017-11" db="EMBL/GenBank/DDBJ databases">
        <title>Comparitive Functional Genomics of Dry Heat Resistant strains isolated from the Viking Spacecraft.</title>
        <authorList>
            <person name="Seuylemezian A."/>
            <person name="Cooper K."/>
            <person name="Vaishampayan P."/>
        </authorList>
    </citation>
    <scope>NUCLEOTIDE SEQUENCE [LARGE SCALE GENOMIC DNA]</scope>
    <source>
        <strain evidence="3 4">V1-29</strain>
    </source>
</reference>
<dbReference type="Proteomes" id="UP000234748">
    <property type="component" value="Unassembled WGS sequence"/>
</dbReference>
<sequence length="276" mass="31043">MKTVINPNLKTISQKIESQTAELAQQRYHADSAIYSGNVDISLRNWRENIIRIFAQSICDDIDLTYQHLKNWGTDSVNLLVNLDLPLDLAIEEVRFYRDTIGEIIKDEAIKYEFSLEEFYKIISQFDSVLDRAVHWLSMSYSGTFSTRLLAAEATALELSIPVIQISDEVGVLPLVGDIDTKRSQELMDKAMRGASDLQLSYIIIDLSGVPIIDTMVANHIFQVMDALKLVGVVPIMTGIRPEISQTMVHLGIKLEGVSTFASLHKAIKMIEKRNA</sequence>
<dbReference type="CDD" id="cd07041">
    <property type="entry name" value="STAS_RsbR_RsbS_like"/>
    <property type="match status" value="1"/>
</dbReference>
<accession>A0A2N5M0U5</accession>
<protein>
    <submittedName>
        <fullName evidence="3">Anti-anti-sigma factor</fullName>
    </submittedName>
</protein>
<organism evidence="3 4">
    <name type="scientific">Peribacillus deserti</name>
    <dbReference type="NCBI Taxonomy" id="673318"/>
    <lineage>
        <taxon>Bacteria</taxon>
        <taxon>Bacillati</taxon>
        <taxon>Bacillota</taxon>
        <taxon>Bacilli</taxon>
        <taxon>Bacillales</taxon>
        <taxon>Bacillaceae</taxon>
        <taxon>Peribacillus</taxon>
    </lineage>
</organism>
<dbReference type="InterPro" id="IPR036513">
    <property type="entry name" value="STAS_dom_sf"/>
</dbReference>
<dbReference type="OrthoDB" id="9800154at2"/>
<dbReference type="PANTHER" id="PTHR33745">
    <property type="entry name" value="RSBT ANTAGONIST PROTEIN RSBS-RELATED"/>
    <property type="match status" value="1"/>
</dbReference>